<reference evidence="1 2" key="1">
    <citation type="submission" date="2021-03" db="EMBL/GenBank/DDBJ databases">
        <title>Sequencing the genomes of 1000 actinobacteria strains.</title>
        <authorList>
            <person name="Klenk H.-P."/>
        </authorList>
    </citation>
    <scope>NUCLEOTIDE SEQUENCE [LARGE SCALE GENOMIC DNA]</scope>
    <source>
        <strain evidence="1 2">DSM 15454</strain>
    </source>
</reference>
<protein>
    <recommendedName>
        <fullName evidence="3">TetR/AcrR family transcriptional regulator</fullName>
    </recommendedName>
</protein>
<dbReference type="RefSeq" id="WP_245348021.1">
    <property type="nucleotide sequence ID" value="NZ_BAAAMI010000019.1"/>
</dbReference>
<sequence length="298" mass="33095">MSPQQQEPLNLPAEVHLGAGLDLYDAKIVTNISGRSAQTRRRLANGRETRAFLDAALGLTTELFTPAFSEQLLDNDEEDARPVMSYLSRRKVLAKARSNCGDDFPLSENMMRHRWSTHGDFLADFVSYALADKHWSLQIALSRHGRELLTAGEDFAAAVHRIAYEDLKLVLELPAYRFQLLAVATAQADSASAQALARMYKNLSKVWMSLYTGVFEHYGFEFRPGVGMEEFSILLQAMAEGLGLRLISGVDEPLLNHEQRTSLLGTAALSLFLAMVDPGDGLTLEQTAEAAVHLRRRT</sequence>
<dbReference type="EMBL" id="JAGIOE010000001">
    <property type="protein sequence ID" value="MBP2373196.1"/>
    <property type="molecule type" value="Genomic_DNA"/>
</dbReference>
<proteinExistence type="predicted"/>
<organism evidence="1 2">
    <name type="scientific">Paeniglutamicibacter psychrophenolicus</name>
    <dbReference type="NCBI Taxonomy" id="257454"/>
    <lineage>
        <taxon>Bacteria</taxon>
        <taxon>Bacillati</taxon>
        <taxon>Actinomycetota</taxon>
        <taxon>Actinomycetes</taxon>
        <taxon>Micrococcales</taxon>
        <taxon>Micrococcaceae</taxon>
        <taxon>Paeniglutamicibacter</taxon>
    </lineage>
</organism>
<dbReference type="Proteomes" id="UP000766570">
    <property type="component" value="Unassembled WGS sequence"/>
</dbReference>
<evidence type="ECO:0000313" key="1">
    <source>
        <dbReference type="EMBL" id="MBP2373196.1"/>
    </source>
</evidence>
<name>A0ABS4WAY0_9MICC</name>
<gene>
    <name evidence="1" type="ORF">JOF46_001108</name>
</gene>
<keyword evidence="2" id="KW-1185">Reference proteome</keyword>
<evidence type="ECO:0000313" key="2">
    <source>
        <dbReference type="Proteomes" id="UP000766570"/>
    </source>
</evidence>
<evidence type="ECO:0008006" key="3">
    <source>
        <dbReference type="Google" id="ProtNLM"/>
    </source>
</evidence>
<comment type="caution">
    <text evidence="1">The sequence shown here is derived from an EMBL/GenBank/DDBJ whole genome shotgun (WGS) entry which is preliminary data.</text>
</comment>
<accession>A0ABS4WAY0</accession>